<evidence type="ECO:0000256" key="3">
    <source>
        <dbReference type="ARBA" id="ARBA00022597"/>
    </source>
</evidence>
<evidence type="ECO:0000256" key="6">
    <source>
        <dbReference type="ARBA" id="ARBA00023136"/>
    </source>
</evidence>
<dbReference type="PIRSF" id="PIRSF005799">
    <property type="entry name" value="UDP-gal_transpt"/>
    <property type="match status" value="1"/>
</dbReference>
<dbReference type="OrthoDB" id="408493at2759"/>
<dbReference type="GO" id="GO:0015165">
    <property type="term" value="F:pyrimidine nucleotide-sugar transmembrane transporter activity"/>
    <property type="evidence" value="ECO:0007669"/>
    <property type="project" value="InterPro"/>
</dbReference>
<protein>
    <recommendedName>
        <fullName evidence="10">UDP-galactose transporter</fullName>
    </recommendedName>
</protein>
<feature type="transmembrane region" description="Helical" evidence="7">
    <location>
        <begin position="311"/>
        <end position="330"/>
    </location>
</feature>
<dbReference type="Proteomes" id="UP000267029">
    <property type="component" value="Unassembled WGS sequence"/>
</dbReference>
<feature type="transmembrane region" description="Helical" evidence="7">
    <location>
        <begin position="288"/>
        <end position="305"/>
    </location>
</feature>
<evidence type="ECO:0008006" key="10">
    <source>
        <dbReference type="Google" id="ProtNLM"/>
    </source>
</evidence>
<keyword evidence="6 7" id="KW-0472">Membrane</keyword>
<evidence type="ECO:0000313" key="9">
    <source>
        <dbReference type="Proteomes" id="UP000267029"/>
    </source>
</evidence>
<sequence>MSAYVHPLLDCFSSLLDGKLAKYSSLVFLTLQNVVLVLLSRYVRSRPGDMFISCTAVVMSEVVKFVVCLCLVLFVEEGGRLRGFLGSIRDNLLTDWRDNLLIGVPGIVYAIQNNLLYIGVSHLNPSVFQVTYQLKVFTTVLFFRVLLHRVLTSKHWLALGCLFVGVVTAQIDPANASSALVGRPGQNPLIGLTVVIVACVLSGFAGVFFELMLKSTKKSIVMRNIQLSVYGIVAGLVQVFIQEKDIVTTKGFFFGYDGLVWLVIFVQSLGGLLVAAVVRYADNILKTFATSVAIVLTLICSVVLFNTPLTIMLLVGNILVIGSTAFYGILPPPALKTEVPSDMIPRSDNAGESLKPT</sequence>
<dbReference type="EMBL" id="UXSR01006119">
    <property type="protein sequence ID" value="VDD84264.1"/>
    <property type="molecule type" value="Genomic_DNA"/>
</dbReference>
<name>A0A0R3UQW1_MESCO</name>
<dbReference type="InterPro" id="IPR007271">
    <property type="entry name" value="Nuc_sug_transpt"/>
</dbReference>
<feature type="transmembrane region" description="Helical" evidence="7">
    <location>
        <begin position="261"/>
        <end position="281"/>
    </location>
</feature>
<feature type="transmembrane region" description="Helical" evidence="7">
    <location>
        <begin position="20"/>
        <end position="39"/>
    </location>
</feature>
<comment type="subcellular location">
    <subcellularLocation>
        <location evidence="1">Membrane</location>
        <topology evidence="1">Multi-pass membrane protein</topology>
    </subcellularLocation>
</comment>
<dbReference type="GO" id="GO:0000139">
    <property type="term" value="C:Golgi membrane"/>
    <property type="evidence" value="ECO:0007669"/>
    <property type="project" value="InterPro"/>
</dbReference>
<comment type="similarity">
    <text evidence="2">Belongs to the nucleotide-sugar transporter family. SLC35A subfamily.</text>
</comment>
<reference evidence="8 9" key="1">
    <citation type="submission" date="2018-10" db="EMBL/GenBank/DDBJ databases">
        <authorList>
            <consortium name="Pathogen Informatics"/>
        </authorList>
    </citation>
    <scope>NUCLEOTIDE SEQUENCE [LARGE SCALE GENOMIC DNA]</scope>
</reference>
<organism evidence="8 9">
    <name type="scientific">Mesocestoides corti</name>
    <name type="common">Flatworm</name>
    <dbReference type="NCBI Taxonomy" id="53468"/>
    <lineage>
        <taxon>Eukaryota</taxon>
        <taxon>Metazoa</taxon>
        <taxon>Spiralia</taxon>
        <taxon>Lophotrochozoa</taxon>
        <taxon>Platyhelminthes</taxon>
        <taxon>Cestoda</taxon>
        <taxon>Eucestoda</taxon>
        <taxon>Cyclophyllidea</taxon>
        <taxon>Mesocestoididae</taxon>
        <taxon>Mesocestoides</taxon>
    </lineage>
</organism>
<evidence type="ECO:0000256" key="1">
    <source>
        <dbReference type="ARBA" id="ARBA00004141"/>
    </source>
</evidence>
<keyword evidence="5 7" id="KW-1133">Transmembrane helix</keyword>
<evidence type="ECO:0000256" key="7">
    <source>
        <dbReference type="SAM" id="Phobius"/>
    </source>
</evidence>
<evidence type="ECO:0000256" key="2">
    <source>
        <dbReference type="ARBA" id="ARBA00009976"/>
    </source>
</evidence>
<dbReference type="PANTHER" id="PTHR10231">
    <property type="entry name" value="NUCLEOTIDE-SUGAR TRANSMEMBRANE TRANSPORTER"/>
    <property type="match status" value="1"/>
</dbReference>
<dbReference type="Pfam" id="PF04142">
    <property type="entry name" value="Nuc_sug_transp"/>
    <property type="match status" value="1"/>
</dbReference>
<keyword evidence="3" id="KW-0813">Transport</keyword>
<accession>A0A0R3UQW1</accession>
<keyword evidence="9" id="KW-1185">Reference proteome</keyword>
<keyword evidence="4 7" id="KW-0812">Transmembrane</keyword>
<evidence type="ECO:0000256" key="5">
    <source>
        <dbReference type="ARBA" id="ARBA00022989"/>
    </source>
</evidence>
<proteinExistence type="inferred from homology"/>
<dbReference type="SUPFAM" id="SSF103481">
    <property type="entry name" value="Multidrug resistance efflux transporter EmrE"/>
    <property type="match status" value="1"/>
</dbReference>
<feature type="transmembrane region" description="Helical" evidence="7">
    <location>
        <begin position="130"/>
        <end position="147"/>
    </location>
</feature>
<dbReference type="STRING" id="53468.A0A0R3UQW1"/>
<dbReference type="NCBIfam" id="TIGR00803">
    <property type="entry name" value="nst"/>
    <property type="match status" value="1"/>
</dbReference>
<gene>
    <name evidence="8" type="ORF">MCOS_LOCUS10267</name>
</gene>
<feature type="transmembrane region" description="Helical" evidence="7">
    <location>
        <begin position="191"/>
        <end position="213"/>
    </location>
</feature>
<dbReference type="InterPro" id="IPR037185">
    <property type="entry name" value="EmrE-like"/>
</dbReference>
<feature type="transmembrane region" description="Helical" evidence="7">
    <location>
        <begin position="225"/>
        <end position="241"/>
    </location>
</feature>
<keyword evidence="3" id="KW-0762">Sugar transport</keyword>
<evidence type="ECO:0000313" key="8">
    <source>
        <dbReference type="EMBL" id="VDD84264.1"/>
    </source>
</evidence>
<dbReference type="AlphaFoldDB" id="A0A0R3UQW1"/>
<feature type="transmembrane region" description="Helical" evidence="7">
    <location>
        <begin position="154"/>
        <end position="171"/>
    </location>
</feature>
<evidence type="ECO:0000256" key="4">
    <source>
        <dbReference type="ARBA" id="ARBA00022692"/>
    </source>
</evidence>